<feature type="active site" evidence="10">
    <location>
        <position position="79"/>
    </location>
</feature>
<evidence type="ECO:0000256" key="5">
    <source>
        <dbReference type="ARBA" id="ARBA00022723"/>
    </source>
</evidence>
<keyword evidence="8 10" id="KW-0414">Isoprene biosynthesis</keyword>
<dbReference type="HAMAP" id="MF_00202">
    <property type="entry name" value="Idi"/>
    <property type="match status" value="1"/>
</dbReference>
<dbReference type="InterPro" id="IPR056375">
    <property type="entry name" value="Idi_bact"/>
</dbReference>
<dbReference type="NCBIfam" id="NF002995">
    <property type="entry name" value="PRK03759.1"/>
    <property type="match status" value="1"/>
</dbReference>
<comment type="pathway">
    <text evidence="1 10">Isoprenoid biosynthesis; dimethylallyl diphosphate biosynthesis; dimethylallyl diphosphate from isopentenyl diphosphate: step 1/1.</text>
</comment>
<dbReference type="GO" id="GO:0009240">
    <property type="term" value="P:isopentenyl diphosphate biosynthetic process"/>
    <property type="evidence" value="ECO:0007669"/>
    <property type="project" value="TreeGrafter"/>
</dbReference>
<evidence type="ECO:0000256" key="9">
    <source>
        <dbReference type="ARBA" id="ARBA00023235"/>
    </source>
</evidence>
<dbReference type="CDD" id="cd02885">
    <property type="entry name" value="NUDIX_IPP_Isomerase"/>
    <property type="match status" value="1"/>
</dbReference>
<dbReference type="EC" id="5.3.3.2" evidence="3 10"/>
<evidence type="ECO:0000256" key="4">
    <source>
        <dbReference type="ARBA" id="ARBA00022490"/>
    </source>
</evidence>
<dbReference type="PANTHER" id="PTHR10885">
    <property type="entry name" value="ISOPENTENYL-DIPHOSPHATE DELTA-ISOMERASE"/>
    <property type="match status" value="1"/>
</dbReference>
<dbReference type="PIRSF" id="PIRSF018427">
    <property type="entry name" value="Isopntndiph_ism"/>
    <property type="match status" value="1"/>
</dbReference>
<feature type="binding site" evidence="10">
    <location>
        <position position="125"/>
    </location>
    <ligand>
        <name>Mn(2+)</name>
        <dbReference type="ChEBI" id="CHEBI:29035"/>
    </ligand>
</feature>
<dbReference type="Gene3D" id="3.90.79.10">
    <property type="entry name" value="Nucleoside Triphosphate Pyrophosphohydrolase"/>
    <property type="match status" value="1"/>
</dbReference>
<feature type="active site" evidence="10">
    <location>
        <position position="127"/>
    </location>
</feature>
<name>A0A0H5NPE0_NOCFR</name>
<dbReference type="InterPro" id="IPR000086">
    <property type="entry name" value="NUDIX_hydrolase_dom"/>
</dbReference>
<evidence type="ECO:0000256" key="3">
    <source>
        <dbReference type="ARBA" id="ARBA00012057"/>
    </source>
</evidence>
<feature type="binding site" evidence="10">
    <location>
        <position position="99"/>
    </location>
    <ligand>
        <name>Mg(2+)</name>
        <dbReference type="ChEBI" id="CHEBI:18420"/>
    </ligand>
</feature>
<sequence length="190" mass="20417">MVTETLVQPRADREAMPVELVDEAGRAVGACPVAEAHRDPGKLHRAFSVLLFDTAGRVLLQQRAAVKTRFPLLWANTCCGHPAPGESVEAAAATRLAEELGVAAGLTEVGVFRYRAADTATGRVEHEWDHVLIGTLDTTPHPDPAEVANLRWVPPAEVRAKLAAEPAAYTPWLAEVLEIADAAYRESAGR</sequence>
<feature type="domain" description="Nudix hydrolase" evidence="11">
    <location>
        <begin position="42"/>
        <end position="175"/>
    </location>
</feature>
<dbReference type="NCBIfam" id="TIGR02150">
    <property type="entry name" value="IPP_isom_1"/>
    <property type="match status" value="1"/>
</dbReference>
<keyword evidence="9 10" id="KW-0413">Isomerase</keyword>
<evidence type="ECO:0000256" key="6">
    <source>
        <dbReference type="ARBA" id="ARBA00022842"/>
    </source>
</evidence>
<dbReference type="GO" id="GO:0050992">
    <property type="term" value="P:dimethylallyl diphosphate biosynthetic process"/>
    <property type="evidence" value="ECO:0007669"/>
    <property type="project" value="UniProtKB-UniRule"/>
</dbReference>
<dbReference type="InterPro" id="IPR015797">
    <property type="entry name" value="NUDIX_hydrolase-like_dom_sf"/>
</dbReference>
<dbReference type="Pfam" id="PF00293">
    <property type="entry name" value="NUDIX"/>
    <property type="match status" value="1"/>
</dbReference>
<comment type="function">
    <text evidence="10">Catalyzes the 1,3-allylic rearrangement of the homoallylic substrate isopentenyl (IPP) to its highly electrophilic allylic isomer, dimethylallyl diphosphate (DMAPP).</text>
</comment>
<dbReference type="EMBL" id="LN868938">
    <property type="protein sequence ID" value="CRY77009.1"/>
    <property type="molecule type" value="Genomic_DNA"/>
</dbReference>
<feature type="binding site" evidence="10">
    <location>
        <position position="44"/>
    </location>
    <ligand>
        <name>Mn(2+)</name>
        <dbReference type="ChEBI" id="CHEBI:29035"/>
    </ligand>
</feature>
<dbReference type="GO" id="GO:0004452">
    <property type="term" value="F:isopentenyl-diphosphate delta-isomerase activity"/>
    <property type="evidence" value="ECO:0007669"/>
    <property type="project" value="UniProtKB-UniRule"/>
</dbReference>
<feature type="binding site" evidence="10">
    <location>
        <position position="37"/>
    </location>
    <ligand>
        <name>Mn(2+)</name>
        <dbReference type="ChEBI" id="CHEBI:29035"/>
    </ligand>
</feature>
<dbReference type="AlphaFoldDB" id="A0A0H5NPE0"/>
<evidence type="ECO:0000256" key="10">
    <source>
        <dbReference type="HAMAP-Rule" id="MF_00202"/>
    </source>
</evidence>
<dbReference type="InterPro" id="IPR011876">
    <property type="entry name" value="IsopentenylPP_isomerase_typ1"/>
</dbReference>
<dbReference type="PROSITE" id="PS51462">
    <property type="entry name" value="NUDIX"/>
    <property type="match status" value="1"/>
</dbReference>
<dbReference type="SUPFAM" id="SSF55811">
    <property type="entry name" value="Nudix"/>
    <property type="match status" value="1"/>
</dbReference>
<evidence type="ECO:0000259" key="11">
    <source>
        <dbReference type="PROSITE" id="PS51462"/>
    </source>
</evidence>
<evidence type="ECO:0000256" key="1">
    <source>
        <dbReference type="ARBA" id="ARBA00004826"/>
    </source>
</evidence>
<protein>
    <recommendedName>
        <fullName evidence="3 10">Isopentenyl-diphosphate Delta-isomerase</fullName>
        <shortName evidence="10">IPP isomerase</shortName>
        <ecNumber evidence="3 10">5.3.3.2</ecNumber>
    </recommendedName>
    <alternativeName>
        <fullName evidence="10">IPP:DMAPP isomerase</fullName>
    </alternativeName>
    <alternativeName>
        <fullName evidence="10">Isopentenyl pyrophosphate isomerase</fullName>
    </alternativeName>
</protein>
<comment type="cofactor">
    <cofactor evidence="10">
        <name>Mg(2+)</name>
        <dbReference type="ChEBI" id="CHEBI:18420"/>
    </cofactor>
    <text evidence="10">Binds 1 Mg(2+) ion per subunit. The magnesium ion binds only when substrate is bound.</text>
</comment>
<reference evidence="13" key="1">
    <citation type="submission" date="2015-03" db="EMBL/GenBank/DDBJ databases">
        <authorList>
            <consortium name="Pathogen Informatics"/>
        </authorList>
    </citation>
    <scope>NUCLEOTIDE SEQUENCE [LARGE SCALE GENOMIC DNA]</scope>
    <source>
        <strain evidence="13">NCTC11134</strain>
    </source>
</reference>
<gene>
    <name evidence="10 12" type="primary">idi</name>
    <name evidence="12" type="ORF">ERS450000_02131</name>
</gene>
<feature type="binding site" evidence="10">
    <location>
        <position position="127"/>
    </location>
    <ligand>
        <name>Mn(2+)</name>
        <dbReference type="ChEBI" id="CHEBI:29035"/>
    </ligand>
</feature>
<comment type="catalytic activity">
    <reaction evidence="10">
        <text>isopentenyl diphosphate = dimethylallyl diphosphate</text>
        <dbReference type="Rhea" id="RHEA:23284"/>
        <dbReference type="ChEBI" id="CHEBI:57623"/>
        <dbReference type="ChEBI" id="CHEBI:128769"/>
        <dbReference type="EC" id="5.3.3.2"/>
    </reaction>
</comment>
<evidence type="ECO:0000256" key="8">
    <source>
        <dbReference type="ARBA" id="ARBA00023229"/>
    </source>
</evidence>
<dbReference type="UniPathway" id="UPA00059">
    <property type="reaction ID" value="UER00104"/>
</dbReference>
<organism evidence="12 13">
    <name type="scientific">Nocardia farcinica</name>
    <dbReference type="NCBI Taxonomy" id="37329"/>
    <lineage>
        <taxon>Bacteria</taxon>
        <taxon>Bacillati</taxon>
        <taxon>Actinomycetota</taxon>
        <taxon>Actinomycetes</taxon>
        <taxon>Mycobacteriales</taxon>
        <taxon>Nocardiaceae</taxon>
        <taxon>Nocardia</taxon>
    </lineage>
</organism>
<evidence type="ECO:0000256" key="7">
    <source>
        <dbReference type="ARBA" id="ARBA00023211"/>
    </source>
</evidence>
<keyword evidence="5 10" id="KW-0479">Metal-binding</keyword>
<dbReference type="GO" id="GO:0046872">
    <property type="term" value="F:metal ion binding"/>
    <property type="evidence" value="ECO:0007669"/>
    <property type="project" value="UniProtKB-KW"/>
</dbReference>
<evidence type="ECO:0000313" key="13">
    <source>
        <dbReference type="Proteomes" id="UP000057820"/>
    </source>
</evidence>
<accession>A0A0H5NPE0</accession>
<keyword evidence="7 10" id="KW-0464">Manganese</keyword>
<keyword evidence="4 10" id="KW-0963">Cytoplasm</keyword>
<feature type="binding site" evidence="10">
    <location>
        <position position="81"/>
    </location>
    <ligand>
        <name>Mn(2+)</name>
        <dbReference type="ChEBI" id="CHEBI:29035"/>
    </ligand>
</feature>
<keyword evidence="6 10" id="KW-0460">Magnesium</keyword>
<dbReference type="KEGG" id="nfr:ERS450000_02131"/>
<dbReference type="PANTHER" id="PTHR10885:SF0">
    <property type="entry name" value="ISOPENTENYL-DIPHOSPHATE DELTA-ISOMERASE"/>
    <property type="match status" value="1"/>
</dbReference>
<evidence type="ECO:0000256" key="2">
    <source>
        <dbReference type="ARBA" id="ARBA00007579"/>
    </source>
</evidence>
<dbReference type="GO" id="GO:0005737">
    <property type="term" value="C:cytoplasm"/>
    <property type="evidence" value="ECO:0007669"/>
    <property type="project" value="UniProtKB-SubCell"/>
</dbReference>
<dbReference type="Proteomes" id="UP000057820">
    <property type="component" value="Chromosome 1"/>
</dbReference>
<comment type="cofactor">
    <cofactor evidence="10">
        <name>Mn(2+)</name>
        <dbReference type="ChEBI" id="CHEBI:29035"/>
    </cofactor>
    <text evidence="10">Binds 1 Mn(2+) ion per subunit.</text>
</comment>
<proteinExistence type="inferred from homology"/>
<comment type="subcellular location">
    <subcellularLocation>
        <location evidence="10">Cytoplasm</location>
    </subcellularLocation>
</comment>
<comment type="similarity">
    <text evidence="2 10">Belongs to the IPP isomerase type 1 family.</text>
</comment>
<evidence type="ECO:0000313" key="12">
    <source>
        <dbReference type="EMBL" id="CRY77009.1"/>
    </source>
</evidence>